<dbReference type="SUPFAM" id="SSF53335">
    <property type="entry name" value="S-adenosyl-L-methionine-dependent methyltransferases"/>
    <property type="match status" value="1"/>
</dbReference>
<dbReference type="CDD" id="cd02440">
    <property type="entry name" value="AdoMet_MTases"/>
    <property type="match status" value="1"/>
</dbReference>
<keyword evidence="1 5" id="KW-0489">Methyltransferase</keyword>
<dbReference type="GO" id="GO:0032259">
    <property type="term" value="P:methylation"/>
    <property type="evidence" value="ECO:0007669"/>
    <property type="project" value="UniProtKB-KW"/>
</dbReference>
<dbReference type="Gene3D" id="3.40.50.150">
    <property type="entry name" value="Vaccinia Virus protein VP39"/>
    <property type="match status" value="1"/>
</dbReference>
<dbReference type="PANTHER" id="PTHR43464">
    <property type="entry name" value="METHYLTRANSFERASE"/>
    <property type="match status" value="1"/>
</dbReference>
<protein>
    <submittedName>
        <fullName evidence="5">Ubiquinone/menaquinone biosynthesis C-methylase UbiE</fullName>
    </submittedName>
</protein>
<dbReference type="AlphaFoldDB" id="A0A839XN25"/>
<organism evidence="5 6">
    <name type="scientific">Prauserella sediminis</name>
    <dbReference type="NCBI Taxonomy" id="577680"/>
    <lineage>
        <taxon>Bacteria</taxon>
        <taxon>Bacillati</taxon>
        <taxon>Actinomycetota</taxon>
        <taxon>Actinomycetes</taxon>
        <taxon>Pseudonocardiales</taxon>
        <taxon>Pseudonocardiaceae</taxon>
        <taxon>Prauserella</taxon>
        <taxon>Prauserella salsuginis group</taxon>
    </lineage>
</organism>
<keyword evidence="5" id="KW-0830">Ubiquinone</keyword>
<dbReference type="GO" id="GO:0008757">
    <property type="term" value="F:S-adenosylmethionine-dependent methyltransferase activity"/>
    <property type="evidence" value="ECO:0007669"/>
    <property type="project" value="InterPro"/>
</dbReference>
<evidence type="ECO:0000256" key="3">
    <source>
        <dbReference type="ARBA" id="ARBA00022691"/>
    </source>
</evidence>
<dbReference type="InterPro" id="IPR013216">
    <property type="entry name" value="Methyltransf_11"/>
</dbReference>
<dbReference type="Proteomes" id="UP000564573">
    <property type="component" value="Unassembled WGS sequence"/>
</dbReference>
<dbReference type="Pfam" id="PF08241">
    <property type="entry name" value="Methyltransf_11"/>
    <property type="match status" value="1"/>
</dbReference>
<evidence type="ECO:0000256" key="1">
    <source>
        <dbReference type="ARBA" id="ARBA00022603"/>
    </source>
</evidence>
<proteinExistence type="predicted"/>
<evidence type="ECO:0000256" key="2">
    <source>
        <dbReference type="ARBA" id="ARBA00022679"/>
    </source>
</evidence>
<dbReference type="InterPro" id="IPR029063">
    <property type="entry name" value="SAM-dependent_MTases_sf"/>
</dbReference>
<feature type="domain" description="Methyltransferase type 11" evidence="4">
    <location>
        <begin position="80"/>
        <end position="172"/>
    </location>
</feature>
<evidence type="ECO:0000313" key="5">
    <source>
        <dbReference type="EMBL" id="MBB3662894.1"/>
    </source>
</evidence>
<keyword evidence="3" id="KW-0949">S-adenosyl-L-methionine</keyword>
<name>A0A839XN25_9PSEU</name>
<sequence>MLGSPTTCQQHQAAQLLLDRIHHVTDEQENTGVQERRRVNDYDAFAAAYSAENDGSLANAYYERPAMLALVGDVAGHSVLDVGCGSGKLSASLRDRGATVTGIDASAGMLELAEQRLGDDAELLLADLNDPLPFDDETFDDAIASLVLHYLEDWTAALAEMRRVLKPGGRLFASVDHPFVAYTIQEPRPNYFANTSYEFEWEFGGRRVPMRFWRKSLQSMLDAFASAGFRVASINEPQPAPEARELFPQDFEHVSTAPVFLFFALEAVQD</sequence>
<reference evidence="5 6" key="1">
    <citation type="submission" date="2020-08" db="EMBL/GenBank/DDBJ databases">
        <title>Sequencing the genomes of 1000 actinobacteria strains.</title>
        <authorList>
            <person name="Klenk H.-P."/>
        </authorList>
    </citation>
    <scope>NUCLEOTIDE SEQUENCE [LARGE SCALE GENOMIC DNA]</scope>
    <source>
        <strain evidence="5 6">DSM 45267</strain>
    </source>
</reference>
<keyword evidence="6" id="KW-1185">Reference proteome</keyword>
<comment type="caution">
    <text evidence="5">The sequence shown here is derived from an EMBL/GenBank/DDBJ whole genome shotgun (WGS) entry which is preliminary data.</text>
</comment>
<dbReference type="EMBL" id="JACIBS010000001">
    <property type="protein sequence ID" value="MBB3662894.1"/>
    <property type="molecule type" value="Genomic_DNA"/>
</dbReference>
<keyword evidence="2" id="KW-0808">Transferase</keyword>
<accession>A0A839XN25</accession>
<dbReference type="PANTHER" id="PTHR43464:SF19">
    <property type="entry name" value="UBIQUINONE BIOSYNTHESIS O-METHYLTRANSFERASE, MITOCHONDRIAL"/>
    <property type="match status" value="1"/>
</dbReference>
<evidence type="ECO:0000313" key="6">
    <source>
        <dbReference type="Proteomes" id="UP000564573"/>
    </source>
</evidence>
<gene>
    <name evidence="5" type="ORF">FB384_001798</name>
</gene>
<evidence type="ECO:0000259" key="4">
    <source>
        <dbReference type="Pfam" id="PF08241"/>
    </source>
</evidence>